<dbReference type="InterPro" id="IPR007627">
    <property type="entry name" value="RNA_pol_sigma70_r2"/>
</dbReference>
<gene>
    <name evidence="7" type="ORF">NEJAP_1682</name>
</gene>
<dbReference type="SUPFAM" id="SSF88659">
    <property type="entry name" value="Sigma3 and sigma4 domains of RNA polymerase sigma factors"/>
    <property type="match status" value="1"/>
</dbReference>
<dbReference type="SUPFAM" id="SSF88946">
    <property type="entry name" value="Sigma2 domain of RNA polymerase sigma factors"/>
    <property type="match status" value="1"/>
</dbReference>
<evidence type="ECO:0000256" key="3">
    <source>
        <dbReference type="ARBA" id="ARBA00023082"/>
    </source>
</evidence>
<feature type="domain" description="RNA polymerase sigma-70 region 2" evidence="5">
    <location>
        <begin position="25"/>
        <end position="93"/>
    </location>
</feature>
<keyword evidence="8" id="KW-1185">Reference proteome</keyword>
<sequence>MSWNHEVDILMAQVKLKHSPAFKKLYEHTSSKLYGLLIKMLGDKELAADVLQDAYTKIWQNAAQHNSSMGEAWPWLCQVTRNTALDKLRQIKRYPLSLEDVDWVEEIQESNHLWQSSYDMRRCLGKLKQEPRQAIIFSYIYGLTHKELAEQFKQPLGTLKSWIRRGMKELETCLDA</sequence>
<protein>
    <submittedName>
        <fullName evidence="7">RNA polymerase sigma-70 factor, ECF subfamily</fullName>
    </submittedName>
</protein>
<accession>A0A7R6PHC7</accession>
<dbReference type="GO" id="GO:0006352">
    <property type="term" value="P:DNA-templated transcription initiation"/>
    <property type="evidence" value="ECO:0007669"/>
    <property type="project" value="InterPro"/>
</dbReference>
<evidence type="ECO:0000259" key="5">
    <source>
        <dbReference type="Pfam" id="PF04542"/>
    </source>
</evidence>
<evidence type="ECO:0000313" key="7">
    <source>
        <dbReference type="EMBL" id="BBB29633.1"/>
    </source>
</evidence>
<comment type="similarity">
    <text evidence="1">Belongs to the sigma-70 factor family. ECF subfamily.</text>
</comment>
<dbReference type="PANTHER" id="PTHR43133:SF62">
    <property type="entry name" value="RNA POLYMERASE SIGMA FACTOR SIGZ"/>
    <property type="match status" value="1"/>
</dbReference>
<dbReference type="KEGG" id="njp:NEJAP_1682"/>
<evidence type="ECO:0000313" key="8">
    <source>
        <dbReference type="Proteomes" id="UP000595332"/>
    </source>
</evidence>
<evidence type="ECO:0000259" key="6">
    <source>
        <dbReference type="Pfam" id="PF08281"/>
    </source>
</evidence>
<dbReference type="Pfam" id="PF08281">
    <property type="entry name" value="Sigma70_r4_2"/>
    <property type="match status" value="1"/>
</dbReference>
<feature type="domain" description="RNA polymerase sigma factor 70 region 4 type 2" evidence="6">
    <location>
        <begin position="120"/>
        <end position="170"/>
    </location>
</feature>
<dbReference type="Gene3D" id="1.10.10.10">
    <property type="entry name" value="Winged helix-like DNA-binding domain superfamily/Winged helix DNA-binding domain"/>
    <property type="match status" value="1"/>
</dbReference>
<evidence type="ECO:0000256" key="4">
    <source>
        <dbReference type="ARBA" id="ARBA00023163"/>
    </source>
</evidence>
<dbReference type="PANTHER" id="PTHR43133">
    <property type="entry name" value="RNA POLYMERASE ECF-TYPE SIGMA FACTO"/>
    <property type="match status" value="1"/>
</dbReference>
<organism evidence="7 8">
    <name type="scientific">Neptunomonas japonica JAMM 1380</name>
    <dbReference type="NCBI Taxonomy" id="1441457"/>
    <lineage>
        <taxon>Bacteria</taxon>
        <taxon>Pseudomonadati</taxon>
        <taxon>Pseudomonadota</taxon>
        <taxon>Gammaproteobacteria</taxon>
        <taxon>Oceanospirillales</taxon>
        <taxon>Oceanospirillaceae</taxon>
        <taxon>Neptunomonas</taxon>
    </lineage>
</organism>
<dbReference type="InterPro" id="IPR013324">
    <property type="entry name" value="RNA_pol_sigma_r3/r4-like"/>
</dbReference>
<dbReference type="EMBL" id="AP014546">
    <property type="protein sequence ID" value="BBB29633.1"/>
    <property type="molecule type" value="Genomic_DNA"/>
</dbReference>
<dbReference type="InterPro" id="IPR013249">
    <property type="entry name" value="RNA_pol_sigma70_r4_t2"/>
</dbReference>
<reference evidence="7 8" key="1">
    <citation type="journal article" date="2008" name="Int. J. Syst. Evol. Microbiol.">
        <title>Neptunomonas japonica sp. nov., an Osedax japonicus symbiont-like bacterium isolated from sediment adjacent to sperm whale carcasses off Kagoshima, Japan.</title>
        <authorList>
            <person name="Miyazaki M."/>
            <person name="Nogi Y."/>
            <person name="Fujiwara Y."/>
            <person name="Kawato M."/>
            <person name="Kubokawa K."/>
            <person name="Horikoshi K."/>
        </authorList>
    </citation>
    <scope>NUCLEOTIDE SEQUENCE [LARGE SCALE GENOMIC DNA]</scope>
    <source>
        <strain evidence="7 8">JAMM 1380</strain>
    </source>
</reference>
<dbReference type="GO" id="GO:0016987">
    <property type="term" value="F:sigma factor activity"/>
    <property type="evidence" value="ECO:0007669"/>
    <property type="project" value="UniProtKB-KW"/>
</dbReference>
<keyword evidence="2" id="KW-0805">Transcription regulation</keyword>
<proteinExistence type="inferred from homology"/>
<dbReference type="InterPro" id="IPR014284">
    <property type="entry name" value="RNA_pol_sigma-70_dom"/>
</dbReference>
<dbReference type="NCBIfam" id="TIGR02937">
    <property type="entry name" value="sigma70-ECF"/>
    <property type="match status" value="1"/>
</dbReference>
<dbReference type="Pfam" id="PF04542">
    <property type="entry name" value="Sigma70_r2"/>
    <property type="match status" value="1"/>
</dbReference>
<keyword evidence="4" id="KW-0804">Transcription</keyword>
<dbReference type="InterPro" id="IPR036388">
    <property type="entry name" value="WH-like_DNA-bd_sf"/>
</dbReference>
<dbReference type="InterPro" id="IPR039425">
    <property type="entry name" value="RNA_pol_sigma-70-like"/>
</dbReference>
<dbReference type="InterPro" id="IPR013325">
    <property type="entry name" value="RNA_pol_sigma_r2"/>
</dbReference>
<name>A0A7R6PHC7_9GAMM</name>
<dbReference type="GO" id="GO:0003677">
    <property type="term" value="F:DNA binding"/>
    <property type="evidence" value="ECO:0007669"/>
    <property type="project" value="InterPro"/>
</dbReference>
<evidence type="ECO:0000256" key="1">
    <source>
        <dbReference type="ARBA" id="ARBA00010641"/>
    </source>
</evidence>
<dbReference type="RefSeq" id="WP_236591121.1">
    <property type="nucleotide sequence ID" value="NZ_AP014546.1"/>
</dbReference>
<dbReference type="Gene3D" id="1.10.1740.10">
    <property type="match status" value="1"/>
</dbReference>
<evidence type="ECO:0000256" key="2">
    <source>
        <dbReference type="ARBA" id="ARBA00023015"/>
    </source>
</evidence>
<dbReference type="AlphaFoldDB" id="A0A7R6PHC7"/>
<dbReference type="Proteomes" id="UP000595332">
    <property type="component" value="Chromosome"/>
</dbReference>
<keyword evidence="3" id="KW-0731">Sigma factor</keyword>